<name>A0AAN4W3C9_9BACT</name>
<dbReference type="EMBL" id="BQKE01000003">
    <property type="protein sequence ID" value="GJM63512.1"/>
    <property type="molecule type" value="Genomic_DNA"/>
</dbReference>
<feature type="transmembrane region" description="Helical" evidence="1">
    <location>
        <begin position="20"/>
        <end position="37"/>
    </location>
</feature>
<comment type="caution">
    <text evidence="2">The sequence shown here is derived from an EMBL/GenBank/DDBJ whole genome shotgun (WGS) entry which is preliminary data.</text>
</comment>
<evidence type="ECO:0000313" key="3">
    <source>
        <dbReference type="Proteomes" id="UP001310022"/>
    </source>
</evidence>
<accession>A0AAN4W3C9</accession>
<keyword evidence="1" id="KW-0472">Membrane</keyword>
<evidence type="ECO:0000313" key="2">
    <source>
        <dbReference type="EMBL" id="GJM63512.1"/>
    </source>
</evidence>
<sequence>MRWDWIKLNYVLKGIMKLPHRLILWVVLIFFVNLKLAKLD</sequence>
<gene>
    <name evidence="2" type="ORF">PEDI_40640</name>
</gene>
<evidence type="ECO:0000256" key="1">
    <source>
        <dbReference type="SAM" id="Phobius"/>
    </source>
</evidence>
<organism evidence="2 3">
    <name type="scientific">Persicobacter diffluens</name>
    <dbReference type="NCBI Taxonomy" id="981"/>
    <lineage>
        <taxon>Bacteria</taxon>
        <taxon>Pseudomonadati</taxon>
        <taxon>Bacteroidota</taxon>
        <taxon>Cytophagia</taxon>
        <taxon>Cytophagales</taxon>
        <taxon>Persicobacteraceae</taxon>
        <taxon>Persicobacter</taxon>
    </lineage>
</organism>
<keyword evidence="1" id="KW-1133">Transmembrane helix</keyword>
<keyword evidence="3" id="KW-1185">Reference proteome</keyword>
<keyword evidence="1" id="KW-0812">Transmembrane</keyword>
<dbReference type="Proteomes" id="UP001310022">
    <property type="component" value="Unassembled WGS sequence"/>
</dbReference>
<reference evidence="2 3" key="1">
    <citation type="submission" date="2021-12" db="EMBL/GenBank/DDBJ databases">
        <title>Genome sequencing of bacteria with rrn-lacking chromosome and rrn-plasmid.</title>
        <authorList>
            <person name="Anda M."/>
            <person name="Iwasaki W."/>
        </authorList>
    </citation>
    <scope>NUCLEOTIDE SEQUENCE [LARGE SCALE GENOMIC DNA]</scope>
    <source>
        <strain evidence="2 3">NBRC 15940</strain>
    </source>
</reference>
<protein>
    <submittedName>
        <fullName evidence="2">Uncharacterized protein</fullName>
    </submittedName>
</protein>
<dbReference type="AlphaFoldDB" id="A0AAN4W3C9"/>
<proteinExistence type="predicted"/>